<protein>
    <submittedName>
        <fullName evidence="6">UDP-N-acetylmuramyl pentapeptide synthase</fullName>
    </submittedName>
</protein>
<dbReference type="PANTHER" id="PTHR43024">
    <property type="entry name" value="UDP-N-ACETYLMURAMOYL-TRIPEPTIDE--D-ALANYL-D-ALANINE LIGASE"/>
    <property type="match status" value="1"/>
</dbReference>
<keyword evidence="2" id="KW-0547">Nucleotide-binding</keyword>
<dbReference type="InterPro" id="IPR008928">
    <property type="entry name" value="6-hairpin_glycosidase_sf"/>
</dbReference>
<evidence type="ECO:0000256" key="3">
    <source>
        <dbReference type="ARBA" id="ARBA00022840"/>
    </source>
</evidence>
<dbReference type="SUPFAM" id="SSF53244">
    <property type="entry name" value="MurD-like peptide ligases, peptide-binding domain"/>
    <property type="match status" value="1"/>
</dbReference>
<evidence type="ECO:0000256" key="1">
    <source>
        <dbReference type="ARBA" id="ARBA00022598"/>
    </source>
</evidence>
<dbReference type="PANTHER" id="PTHR43024:SF1">
    <property type="entry name" value="UDP-N-ACETYLMURAMOYL-TRIPEPTIDE--D-ALANYL-D-ALANINE LIGASE"/>
    <property type="match status" value="1"/>
</dbReference>
<dbReference type="SUPFAM" id="SSF48208">
    <property type="entry name" value="Six-hairpin glycosidases"/>
    <property type="match status" value="1"/>
</dbReference>
<dbReference type="GO" id="GO:0005975">
    <property type="term" value="P:carbohydrate metabolic process"/>
    <property type="evidence" value="ECO:0007669"/>
    <property type="project" value="InterPro"/>
</dbReference>
<dbReference type="InterPro" id="IPR004101">
    <property type="entry name" value="Mur_ligase_C"/>
</dbReference>
<dbReference type="EMBL" id="QQAV01000002">
    <property type="protein sequence ID" value="RDI26971.1"/>
    <property type="molecule type" value="Genomic_DNA"/>
</dbReference>
<feature type="domain" description="Mur ligase C-terminal" evidence="5">
    <location>
        <begin position="927"/>
        <end position="1029"/>
    </location>
</feature>
<dbReference type="Gene3D" id="3.90.190.20">
    <property type="entry name" value="Mur ligase, C-terminal domain"/>
    <property type="match status" value="1"/>
</dbReference>
<comment type="caution">
    <text evidence="6">The sequence shown here is derived from an EMBL/GenBank/DDBJ whole genome shotgun (WGS) entry which is preliminary data.</text>
</comment>
<evidence type="ECO:0000256" key="2">
    <source>
        <dbReference type="ARBA" id="ARBA00022741"/>
    </source>
</evidence>
<keyword evidence="7" id="KW-1185">Reference proteome</keyword>
<dbReference type="InterPro" id="IPR012341">
    <property type="entry name" value="6hp_glycosidase-like_sf"/>
</dbReference>
<evidence type="ECO:0000313" key="6">
    <source>
        <dbReference type="EMBL" id="RDI26971.1"/>
    </source>
</evidence>
<dbReference type="InterPro" id="IPR036565">
    <property type="entry name" value="Mur-like_cat_sf"/>
</dbReference>
<dbReference type="STRING" id="433924.NS331_11215"/>
<reference evidence="6 7" key="1">
    <citation type="submission" date="2018-07" db="EMBL/GenBank/DDBJ databases">
        <title>Genomic Encyclopedia of Type Strains, Phase IV (KMG-IV): sequencing the most valuable type-strain genomes for metagenomic binning, comparative biology and taxonomic classification.</title>
        <authorList>
            <person name="Goeker M."/>
        </authorList>
    </citation>
    <scope>NUCLEOTIDE SEQUENCE [LARGE SCALE GENOMIC DNA]</scope>
    <source>
        <strain evidence="6 7">DSM 21352</strain>
    </source>
</reference>
<dbReference type="Gene3D" id="3.40.1190.10">
    <property type="entry name" value="Mur-like, catalytic domain"/>
    <property type="match status" value="1"/>
</dbReference>
<name>A0A370FIH6_9BURK</name>
<proteinExistence type="predicted"/>
<keyword evidence="1" id="KW-0436">Ligase</keyword>
<feature type="region of interest" description="Disordered" evidence="4">
    <location>
        <begin position="1"/>
        <end position="24"/>
    </location>
</feature>
<dbReference type="Gene3D" id="1.50.10.10">
    <property type="match status" value="1"/>
</dbReference>
<keyword evidence="3" id="KW-0067">ATP-binding</keyword>
<organism evidence="6 7">
    <name type="scientific">Pseudacidovorax intermedius</name>
    <dbReference type="NCBI Taxonomy" id="433924"/>
    <lineage>
        <taxon>Bacteria</taxon>
        <taxon>Pseudomonadati</taxon>
        <taxon>Pseudomonadota</taxon>
        <taxon>Betaproteobacteria</taxon>
        <taxon>Burkholderiales</taxon>
        <taxon>Comamonadaceae</taxon>
        <taxon>Pseudacidovorax</taxon>
    </lineage>
</organism>
<dbReference type="Pfam" id="PF02875">
    <property type="entry name" value="Mur_ligase_C"/>
    <property type="match status" value="1"/>
</dbReference>
<dbReference type="Proteomes" id="UP000255265">
    <property type="component" value="Unassembled WGS sequence"/>
</dbReference>
<accession>A0A370FIH6</accession>
<evidence type="ECO:0000259" key="5">
    <source>
        <dbReference type="Pfam" id="PF02875"/>
    </source>
</evidence>
<evidence type="ECO:0000313" key="7">
    <source>
        <dbReference type="Proteomes" id="UP000255265"/>
    </source>
</evidence>
<dbReference type="AlphaFoldDB" id="A0A370FIH6"/>
<dbReference type="InterPro" id="IPR036615">
    <property type="entry name" value="Mur_ligase_C_dom_sf"/>
</dbReference>
<gene>
    <name evidence="6" type="ORF">DFR41_1023</name>
</gene>
<evidence type="ECO:0000256" key="4">
    <source>
        <dbReference type="SAM" id="MobiDB-lite"/>
    </source>
</evidence>
<dbReference type="SUPFAM" id="SSF53623">
    <property type="entry name" value="MurD-like peptide ligases, catalytic domain"/>
    <property type="match status" value="1"/>
</dbReference>
<dbReference type="GO" id="GO:0005524">
    <property type="term" value="F:ATP binding"/>
    <property type="evidence" value="ECO:0007669"/>
    <property type="project" value="UniProtKB-KW"/>
</dbReference>
<sequence>MDQDVSAPARPGAGGAVLPLAGSPGQPGERGFAAQLAACREKVAVMCAAVPAPYPAFTLFFSVTDGQRRAQVLHATGTSFDEAWQAGARRASAFVLRQQLQSPWLRVDWVQGVGELPVGEFEQQLRQVKRNYFRLGLAFDGAFAMALTEQEINANALLYGGPEIPHAVINRHNLGLYLQQRYRGQPAPALEAQDKVYLLALGGVFCQEDGVVHRLAGHGLDTGRRQVPPLDAAAALELVRTGSAHLARQVQDNGRFVYGYFPCFDRLIPSYNTLRHASSLYAMAEAWELTRDPALRQAIDRGLQHLTQQLVRDYTLADGRAAAFLVDVGDEIKLGGNAVALLALVKYSEVLGTDEWRPLMERLATGIAAMQDAATGRFVHVLHAQDLSVKEVSRIIYYDGEAAFGLLRLYALTRDERWLAVVERAFEHFIGQQHWQAHDHWLSYSVNELTRWRPLEKYFRFGIQNVAGYLDFVLDRKTTFPTLLELMIAAQAMIRRLEGIPALIHLLDEIDLEKFERALHYRANYLQNGYFWPEMAMYFRRPSAVVGSFFIRHHSFRVRIDDVEHYLSGMVAYHRLMAEREAAGRTAPESAARGVRWSAAELARITGGDWVVAPPEGWHAIGMATRPFAQPQRLLCLHDERAGRAPAPLELDGLRPAAAVLCAHPAPHLHRGLPVLRVEDVRQAMLDLGAQARAQFPGRVVAVAGNAARDTTAAMLVKTLGAWGEVGEPETRQRLPLGVAWALSCLPQEAATWVLELGQAPAPAMVQVARPQVLVLAVDPVEPGGGDMQRKMAQLVEAMPEDACVVLCRDMPGYDGLALLAARRGLRVFDHGSHRDAQVRLTALGHGELRAEVVGSPVRMKLQAVGAHVGLGATAVLATVLALEWQTQLGAALVALGGFERHEWRGPVLEVPIAGGSFHFVDETHDANPTSMRAALALLAQAPCAPRQRVAVLGEMQGLGAESQRHHLALQTEVLAAQPGRVLLCGPLMGPLAQRLKPLVPVRWFNDAAELVAAFGDIVAPGDWVLAKGGARIGLARLAKAVKAMA</sequence>
<dbReference type="GO" id="GO:0016881">
    <property type="term" value="F:acid-amino acid ligase activity"/>
    <property type="evidence" value="ECO:0007669"/>
    <property type="project" value="InterPro"/>
</dbReference>
<dbReference type="InterPro" id="IPR051046">
    <property type="entry name" value="MurCDEF_CellWall_CoF430Synth"/>
</dbReference>